<reference evidence="2 3" key="1">
    <citation type="submission" date="2017-01" db="EMBL/GenBank/DDBJ databases">
        <title>Draft genome sequence of Diplodia seriata F98.1, a fungal species involved in grapevine trunk diseases.</title>
        <authorList>
            <person name="Robert-Siegwald G."/>
            <person name="Vallet J."/>
            <person name="Abou-Mansour E."/>
            <person name="Xu J."/>
            <person name="Rey P."/>
            <person name="Bertsch C."/>
            <person name="Rego C."/>
            <person name="Larignon P."/>
            <person name="Fontaine F."/>
            <person name="Lebrun M.-H."/>
        </authorList>
    </citation>
    <scope>NUCLEOTIDE SEQUENCE [LARGE SCALE GENOMIC DNA]</scope>
    <source>
        <strain evidence="2 3">F98.1</strain>
    </source>
</reference>
<proteinExistence type="predicted"/>
<evidence type="ECO:0000313" key="2">
    <source>
        <dbReference type="EMBL" id="OMP88822.1"/>
    </source>
</evidence>
<dbReference type="OrthoDB" id="4120989at2759"/>
<feature type="region of interest" description="Disordered" evidence="1">
    <location>
        <begin position="355"/>
        <end position="493"/>
    </location>
</feature>
<dbReference type="Proteomes" id="UP000190776">
    <property type="component" value="Unassembled WGS sequence"/>
</dbReference>
<protein>
    <submittedName>
        <fullName evidence="2">Uncharacterized protein</fullName>
    </submittedName>
</protein>
<feature type="compositionally biased region" description="Low complexity" evidence="1">
    <location>
        <begin position="407"/>
        <end position="460"/>
    </location>
</feature>
<dbReference type="AlphaFoldDB" id="A0A1S8BMQ3"/>
<sequence>MSNGFYERLSAISSDPASPDGMTELVVAALGSFGRYYICWKTRAGEYKQESSGLPTPLHQWLFPAENGTTTGKHKSTRDLATLQVVLGHGDDFFAADRDGKIERKASTASSTPESRTASPPQPNDPHHRSSLPIPPSLDRTTSTTRRRARTLSMVGPPGAVPTFRLSTSSTSNGGGGAGSIQQPAAAAATASAVSPISELPGIKMSSSSISTATATTARPLAVARRTTDWRQRPRSIAFGEGELLRVPETGTGTGTMRAREQTAAAAGLSRSNSTTRVRGTSASSLLTPSMAVVGTRGERVGGRGVEGQGPAAVCCKCGCHAASTAAAAAEKPAAAGGGVQQAVRPVYATAGTQAEMVKNSPPPPQSRPAYVDAGVQTDAPPPPPPPSRLRRSSSSSSSSARKRRSVASSSSSISYSDSGTSPAPYSSSSSSSYHSSSSSSSSYDSESQSDTSSNSRRSSAALTDITTPSTTYEGGGGGSLPPTSGGNPVQMGKMQDYFRSSRYQLGDALRPPAAVSYYQMGGGYGGGGWRGSYGVAEDGLMGGEVWE</sequence>
<accession>A0A1S8BMQ3</accession>
<name>A0A1S8BMQ3_9PEZI</name>
<comment type="caution">
    <text evidence="2">The sequence shown here is derived from an EMBL/GenBank/DDBJ whole genome shotgun (WGS) entry which is preliminary data.</text>
</comment>
<dbReference type="STRING" id="420778.A0A1S8BMQ3"/>
<dbReference type="EMBL" id="MSZU01000074">
    <property type="protein sequence ID" value="OMP88822.1"/>
    <property type="molecule type" value="Genomic_DNA"/>
</dbReference>
<organism evidence="2 3">
    <name type="scientific">Diplodia seriata</name>
    <dbReference type="NCBI Taxonomy" id="420778"/>
    <lineage>
        <taxon>Eukaryota</taxon>
        <taxon>Fungi</taxon>
        <taxon>Dikarya</taxon>
        <taxon>Ascomycota</taxon>
        <taxon>Pezizomycotina</taxon>
        <taxon>Dothideomycetes</taxon>
        <taxon>Dothideomycetes incertae sedis</taxon>
        <taxon>Botryosphaeriales</taxon>
        <taxon>Botryosphaeriaceae</taxon>
        <taxon>Diplodia</taxon>
    </lineage>
</organism>
<evidence type="ECO:0000313" key="3">
    <source>
        <dbReference type="Proteomes" id="UP000190776"/>
    </source>
</evidence>
<evidence type="ECO:0000256" key="1">
    <source>
        <dbReference type="SAM" id="MobiDB-lite"/>
    </source>
</evidence>
<feature type="region of interest" description="Disordered" evidence="1">
    <location>
        <begin position="98"/>
        <end position="181"/>
    </location>
</feature>
<feature type="compositionally biased region" description="Polar residues" evidence="1">
    <location>
        <begin position="107"/>
        <end position="119"/>
    </location>
</feature>
<gene>
    <name evidence="2" type="ORF">BK809_0005543</name>
</gene>